<gene>
    <name evidence="3" type="ORF">METZ01_LOCUS74496</name>
</gene>
<dbReference type="PROSITE" id="PS51257">
    <property type="entry name" value="PROKAR_LIPOPROTEIN"/>
    <property type="match status" value="1"/>
</dbReference>
<proteinExistence type="predicted"/>
<evidence type="ECO:0000259" key="2">
    <source>
        <dbReference type="Pfam" id="PF11412"/>
    </source>
</evidence>
<sequence length="329" mass="36596">MSYQASKDMRTFSHSVLVSFTTSTLMLGLAFGCGRPSETDLESSVQNQETPQPRSLVPQTSPVAVELIADVSIVQSGNNFKLGVLLDIEPGWYIYWKNPGTSGEPTRVDFTLPPDFVPSPIRWPSPIRVTSPDAIEGYGYRDQVLLQTDVQASNHDPDHEWHLTATVNWLACKEECLPGQASSELLLPVSISGTRLINHGNVARFENWSTRVPIRLDAPNRPFSAQLRTGVHTPTAMVKPEMILQWAVLPSNIEWFPSQVTATVFPTSEWRTTRQRTEVVFTRPTNDNRSLREFSFAVQAITGVVTYTSPNGERLAAELSVDLEQLSEG</sequence>
<accession>A0A381U076</accession>
<name>A0A381U076_9ZZZZ</name>
<dbReference type="AlphaFoldDB" id="A0A381U076"/>
<feature type="region of interest" description="Disordered" evidence="1">
    <location>
        <begin position="38"/>
        <end position="58"/>
    </location>
</feature>
<dbReference type="EMBL" id="UINC01005488">
    <property type="protein sequence ID" value="SVA21642.1"/>
    <property type="molecule type" value="Genomic_DNA"/>
</dbReference>
<organism evidence="3">
    <name type="scientific">marine metagenome</name>
    <dbReference type="NCBI Taxonomy" id="408172"/>
    <lineage>
        <taxon>unclassified sequences</taxon>
        <taxon>metagenomes</taxon>
        <taxon>ecological metagenomes</taxon>
    </lineage>
</organism>
<feature type="domain" description="Thiol:disulfide interchange protein DsbD N-terminal" evidence="2">
    <location>
        <begin position="63"/>
        <end position="186"/>
    </location>
</feature>
<protein>
    <recommendedName>
        <fullName evidence="2">Thiol:disulfide interchange protein DsbD N-terminal domain-containing protein</fullName>
    </recommendedName>
</protein>
<dbReference type="InterPro" id="IPR028250">
    <property type="entry name" value="DsbDN"/>
</dbReference>
<feature type="compositionally biased region" description="Polar residues" evidence="1">
    <location>
        <begin position="42"/>
        <end position="58"/>
    </location>
</feature>
<evidence type="ECO:0000256" key="1">
    <source>
        <dbReference type="SAM" id="MobiDB-lite"/>
    </source>
</evidence>
<dbReference type="Pfam" id="PF11412">
    <property type="entry name" value="DsbD_N"/>
    <property type="match status" value="1"/>
</dbReference>
<evidence type="ECO:0000313" key="3">
    <source>
        <dbReference type="EMBL" id="SVA21642.1"/>
    </source>
</evidence>
<reference evidence="3" key="1">
    <citation type="submission" date="2018-05" db="EMBL/GenBank/DDBJ databases">
        <authorList>
            <person name="Lanie J.A."/>
            <person name="Ng W.-L."/>
            <person name="Kazmierczak K.M."/>
            <person name="Andrzejewski T.M."/>
            <person name="Davidsen T.M."/>
            <person name="Wayne K.J."/>
            <person name="Tettelin H."/>
            <person name="Glass J.I."/>
            <person name="Rusch D."/>
            <person name="Podicherti R."/>
            <person name="Tsui H.-C.T."/>
            <person name="Winkler M.E."/>
        </authorList>
    </citation>
    <scope>NUCLEOTIDE SEQUENCE</scope>
</reference>